<reference evidence="1" key="1">
    <citation type="journal article" date="2020" name="Stud. Mycol.">
        <title>101 Dothideomycetes genomes: a test case for predicting lifestyles and emergence of pathogens.</title>
        <authorList>
            <person name="Haridas S."/>
            <person name="Albert R."/>
            <person name="Binder M."/>
            <person name="Bloem J."/>
            <person name="Labutti K."/>
            <person name="Salamov A."/>
            <person name="Andreopoulos B."/>
            <person name="Baker S."/>
            <person name="Barry K."/>
            <person name="Bills G."/>
            <person name="Bluhm B."/>
            <person name="Cannon C."/>
            <person name="Castanera R."/>
            <person name="Culley D."/>
            <person name="Daum C."/>
            <person name="Ezra D."/>
            <person name="Gonzalez J."/>
            <person name="Henrissat B."/>
            <person name="Kuo A."/>
            <person name="Liang C."/>
            <person name="Lipzen A."/>
            <person name="Lutzoni F."/>
            <person name="Magnuson J."/>
            <person name="Mondo S."/>
            <person name="Nolan M."/>
            <person name="Ohm R."/>
            <person name="Pangilinan J."/>
            <person name="Park H.-J."/>
            <person name="Ramirez L."/>
            <person name="Alfaro M."/>
            <person name="Sun H."/>
            <person name="Tritt A."/>
            <person name="Yoshinaga Y."/>
            <person name="Zwiers L.-H."/>
            <person name="Turgeon B."/>
            <person name="Goodwin S."/>
            <person name="Spatafora J."/>
            <person name="Crous P."/>
            <person name="Grigoriev I."/>
        </authorList>
    </citation>
    <scope>NUCLEOTIDE SEQUENCE</scope>
    <source>
        <strain evidence="1">CBS 113979</strain>
    </source>
</reference>
<dbReference type="EMBL" id="ML977196">
    <property type="protein sequence ID" value="KAF1981625.1"/>
    <property type="molecule type" value="Genomic_DNA"/>
</dbReference>
<gene>
    <name evidence="1" type="ORF">K402DRAFT_232703</name>
</gene>
<protein>
    <submittedName>
        <fullName evidence="1">Uncharacterized protein</fullName>
    </submittedName>
</protein>
<proteinExistence type="predicted"/>
<keyword evidence="2" id="KW-1185">Reference proteome</keyword>
<name>A0A6G1GL09_9PEZI</name>
<sequence length="189" mass="21398">MSLRLFSGVEGAIMVEYGVKMCSFWKSVDRAQSILTTVTTLLIPSSAFGTPRQIHHTLRYNIHIFALSKTSLFPLRYCTPNVTTQYPRSLATITPNTPTLCQPVQYVSAATSDAPDRCNSKNEHTTLVTISVSLGELRIYTWTLPSKPRMSCRWVLARSTKYCLRRTRYGVWSRESMTPFHVSDPWALG</sequence>
<evidence type="ECO:0000313" key="2">
    <source>
        <dbReference type="Proteomes" id="UP000800041"/>
    </source>
</evidence>
<dbReference type="AlphaFoldDB" id="A0A6G1GL09"/>
<accession>A0A6G1GL09</accession>
<organism evidence="1 2">
    <name type="scientific">Aulographum hederae CBS 113979</name>
    <dbReference type="NCBI Taxonomy" id="1176131"/>
    <lineage>
        <taxon>Eukaryota</taxon>
        <taxon>Fungi</taxon>
        <taxon>Dikarya</taxon>
        <taxon>Ascomycota</taxon>
        <taxon>Pezizomycotina</taxon>
        <taxon>Dothideomycetes</taxon>
        <taxon>Pleosporomycetidae</taxon>
        <taxon>Aulographales</taxon>
        <taxon>Aulographaceae</taxon>
    </lineage>
</organism>
<evidence type="ECO:0000313" key="1">
    <source>
        <dbReference type="EMBL" id="KAF1981625.1"/>
    </source>
</evidence>
<dbReference type="Proteomes" id="UP000800041">
    <property type="component" value="Unassembled WGS sequence"/>
</dbReference>